<feature type="domain" description="3-hydroxyacyl-CoA dehydrogenase NAD binding" evidence="4">
    <location>
        <begin position="9"/>
        <end position="187"/>
    </location>
</feature>
<dbReference type="Pfam" id="PF00725">
    <property type="entry name" value="3HCDH"/>
    <property type="match status" value="1"/>
</dbReference>
<dbReference type="eggNOG" id="KOG2305">
    <property type="taxonomic scope" value="Eukaryota"/>
</dbReference>
<evidence type="ECO:0000256" key="1">
    <source>
        <dbReference type="ARBA" id="ARBA00009463"/>
    </source>
</evidence>
<dbReference type="InterPro" id="IPR036291">
    <property type="entry name" value="NAD(P)-bd_dom_sf"/>
</dbReference>
<dbReference type="GO" id="GO:0050104">
    <property type="term" value="F:L-gulonate 3-dehydrogenase activity"/>
    <property type="evidence" value="ECO:0007669"/>
    <property type="project" value="TreeGrafter"/>
</dbReference>
<dbReference type="InterPro" id="IPR006108">
    <property type="entry name" value="3HC_DH_C"/>
</dbReference>
<dbReference type="AlphaFoldDB" id="W9W8D0"/>
<evidence type="ECO:0000313" key="6">
    <source>
        <dbReference type="Proteomes" id="UP000019473"/>
    </source>
</evidence>
<dbReference type="SUPFAM" id="SSF48179">
    <property type="entry name" value="6-phosphogluconate dehydrogenase C-terminal domain-like"/>
    <property type="match status" value="1"/>
</dbReference>
<dbReference type="InterPro" id="IPR006176">
    <property type="entry name" value="3-OHacyl-CoA_DH_NAD-bd"/>
</dbReference>
<feature type="domain" description="3-hydroxyacyl-CoA dehydrogenase C-terminal" evidence="3">
    <location>
        <begin position="191"/>
        <end position="243"/>
    </location>
</feature>
<dbReference type="InterPro" id="IPR013328">
    <property type="entry name" value="6PGD_dom2"/>
</dbReference>
<evidence type="ECO:0008006" key="7">
    <source>
        <dbReference type="Google" id="ProtNLM"/>
    </source>
</evidence>
<proteinExistence type="inferred from homology"/>
<accession>W9W8D0</accession>
<keyword evidence="2" id="KW-0560">Oxidoreductase</keyword>
<dbReference type="GeneID" id="19179529"/>
<protein>
    <recommendedName>
        <fullName evidence="7">3-hydroxyacyl-CoA dehydrogenase</fullName>
    </recommendedName>
</protein>
<organism evidence="5 6">
    <name type="scientific">Cladophialophora yegresii CBS 114405</name>
    <dbReference type="NCBI Taxonomy" id="1182544"/>
    <lineage>
        <taxon>Eukaryota</taxon>
        <taxon>Fungi</taxon>
        <taxon>Dikarya</taxon>
        <taxon>Ascomycota</taxon>
        <taxon>Pezizomycotina</taxon>
        <taxon>Eurotiomycetes</taxon>
        <taxon>Chaetothyriomycetidae</taxon>
        <taxon>Chaetothyriales</taxon>
        <taxon>Herpotrichiellaceae</taxon>
        <taxon>Cladophialophora</taxon>
    </lineage>
</organism>
<dbReference type="GO" id="GO:0006631">
    <property type="term" value="P:fatty acid metabolic process"/>
    <property type="evidence" value="ECO:0007669"/>
    <property type="project" value="InterPro"/>
</dbReference>
<dbReference type="SUPFAM" id="SSF51735">
    <property type="entry name" value="NAD(P)-binding Rossmann-fold domains"/>
    <property type="match status" value="1"/>
</dbReference>
<dbReference type="PANTHER" id="PTHR48075:SF1">
    <property type="entry name" value="LAMBDA-CRYSTALLIN HOMOLOG"/>
    <property type="match status" value="1"/>
</dbReference>
<sequence>MAKPWKEPIALIGLGSIGVSFAALYLRHTESVIRLYDPRPDLVRHLETVLPKYLNTDAADLQVRHLLDSGRLVVCRSLEDVCRNVSIIQEQGPEILDLKCTTWQTILRVAAPHTHLWSSTSGITASQQNEKLSDQTRLLVVHPFNPPHVMPLIEIIPSPVTQSGETQFALEFFNTLGSGHQPVVLRKEVPGFVGNRLAFVLLREAMHLVKEGVVSVKDLDKIVENSIGPRWAVTGPFKAYNYGGGFNGIGGFLNNLSHTIQAVWDDSGVLSLQDTAVWPSIAAAKDGKSAEKSDWAKSLVQQVDQTYGRPTPDQLRERDDKLERVLHAK</sequence>
<comment type="similarity">
    <text evidence="1">Belongs to the 3-hydroxyacyl-CoA dehydrogenase family.</text>
</comment>
<dbReference type="Pfam" id="PF02737">
    <property type="entry name" value="3HCDH_N"/>
    <property type="match status" value="1"/>
</dbReference>
<evidence type="ECO:0000259" key="4">
    <source>
        <dbReference type="Pfam" id="PF02737"/>
    </source>
</evidence>
<dbReference type="RefSeq" id="XP_007757144.1">
    <property type="nucleotide sequence ID" value="XM_007758954.1"/>
</dbReference>
<evidence type="ECO:0000259" key="3">
    <source>
        <dbReference type="Pfam" id="PF00725"/>
    </source>
</evidence>
<evidence type="ECO:0000313" key="5">
    <source>
        <dbReference type="EMBL" id="EXJ60791.1"/>
    </source>
</evidence>
<name>W9W8D0_9EURO</name>
<reference evidence="5 6" key="1">
    <citation type="submission" date="2013-03" db="EMBL/GenBank/DDBJ databases">
        <title>The Genome Sequence of Cladophialophora yegresii CBS 114405.</title>
        <authorList>
            <consortium name="The Broad Institute Genomics Platform"/>
            <person name="Cuomo C."/>
            <person name="de Hoog S."/>
            <person name="Gorbushina A."/>
            <person name="Walker B."/>
            <person name="Young S.K."/>
            <person name="Zeng Q."/>
            <person name="Gargeya S."/>
            <person name="Fitzgerald M."/>
            <person name="Haas B."/>
            <person name="Abouelleil A."/>
            <person name="Allen A.W."/>
            <person name="Alvarado L."/>
            <person name="Arachchi H.M."/>
            <person name="Berlin A.M."/>
            <person name="Chapman S.B."/>
            <person name="Gainer-Dewar J."/>
            <person name="Goldberg J."/>
            <person name="Griggs A."/>
            <person name="Gujja S."/>
            <person name="Hansen M."/>
            <person name="Howarth C."/>
            <person name="Imamovic A."/>
            <person name="Ireland A."/>
            <person name="Larimer J."/>
            <person name="McCowan C."/>
            <person name="Murphy C."/>
            <person name="Pearson M."/>
            <person name="Poon T.W."/>
            <person name="Priest M."/>
            <person name="Roberts A."/>
            <person name="Saif S."/>
            <person name="Shea T."/>
            <person name="Sisk P."/>
            <person name="Sykes S."/>
            <person name="Wortman J."/>
            <person name="Nusbaum C."/>
            <person name="Birren B."/>
        </authorList>
    </citation>
    <scope>NUCLEOTIDE SEQUENCE [LARGE SCALE GENOMIC DNA]</scope>
    <source>
        <strain evidence="5 6">CBS 114405</strain>
    </source>
</reference>
<keyword evidence="6" id="KW-1185">Reference proteome</keyword>
<dbReference type="PANTHER" id="PTHR48075">
    <property type="entry name" value="3-HYDROXYACYL-COA DEHYDROGENASE FAMILY PROTEIN"/>
    <property type="match status" value="1"/>
</dbReference>
<gene>
    <name evidence="5" type="ORF">A1O7_04944</name>
</gene>
<evidence type="ECO:0000256" key="2">
    <source>
        <dbReference type="ARBA" id="ARBA00023002"/>
    </source>
</evidence>
<dbReference type="STRING" id="1182544.W9W8D0"/>
<dbReference type="HOGENOM" id="CLU_009834_0_1_1"/>
<dbReference type="GO" id="GO:0070403">
    <property type="term" value="F:NAD+ binding"/>
    <property type="evidence" value="ECO:0007669"/>
    <property type="project" value="InterPro"/>
</dbReference>
<dbReference type="OrthoDB" id="2021159at2759"/>
<dbReference type="InterPro" id="IPR008927">
    <property type="entry name" value="6-PGluconate_DH-like_C_sf"/>
</dbReference>
<dbReference type="Gene3D" id="3.40.50.720">
    <property type="entry name" value="NAD(P)-binding Rossmann-like Domain"/>
    <property type="match status" value="1"/>
</dbReference>
<dbReference type="Proteomes" id="UP000019473">
    <property type="component" value="Unassembled WGS sequence"/>
</dbReference>
<dbReference type="EMBL" id="AMGW01000003">
    <property type="protein sequence ID" value="EXJ60791.1"/>
    <property type="molecule type" value="Genomic_DNA"/>
</dbReference>
<comment type="caution">
    <text evidence="5">The sequence shown here is derived from an EMBL/GenBank/DDBJ whole genome shotgun (WGS) entry which is preliminary data.</text>
</comment>
<dbReference type="Gene3D" id="1.10.1040.10">
    <property type="entry name" value="N-(1-d-carboxylethyl)-l-norvaline Dehydrogenase, domain 2"/>
    <property type="match status" value="1"/>
</dbReference>
<dbReference type="VEuPathDB" id="FungiDB:A1O7_04944"/>